<dbReference type="Pfam" id="PF13517">
    <property type="entry name" value="FG-GAP_3"/>
    <property type="match status" value="1"/>
</dbReference>
<dbReference type="InterPro" id="IPR006311">
    <property type="entry name" value="TAT_signal"/>
</dbReference>
<feature type="chain" id="PRO_5039091855" evidence="2">
    <location>
        <begin position="39"/>
        <end position="929"/>
    </location>
</feature>
<dbReference type="RefSeq" id="WP_146148089.1">
    <property type="nucleotide sequence ID" value="NZ_PVTJ01000004.1"/>
</dbReference>
<gene>
    <name evidence="3" type="ORF">B0I28_104386</name>
</gene>
<evidence type="ECO:0000313" key="4">
    <source>
        <dbReference type="Proteomes" id="UP000238176"/>
    </source>
</evidence>
<evidence type="ECO:0000256" key="2">
    <source>
        <dbReference type="SAM" id="SignalP"/>
    </source>
</evidence>
<dbReference type="Proteomes" id="UP000238176">
    <property type="component" value="Unassembled WGS sequence"/>
</dbReference>
<dbReference type="EMBL" id="PVTJ01000004">
    <property type="protein sequence ID" value="PRY59225.1"/>
    <property type="molecule type" value="Genomic_DNA"/>
</dbReference>
<name>A0A2T0UMR9_9ACTN</name>
<sequence length="929" mass="95947">MNHAPGRDPLRRLRRALLGTAAAAATVAALLAVPGAAAAQTAECAQPEASSLWSAFDLAVECGAEVRLYVDSNPYSTLTVTPEGQLHLVATARPSGEYLDHGAGYTIPVDTTLAPAGDALVQANSPWPFWLHYNGTDSALIDTLLTWQGTVPAASYSGSTAVYDELAAGLDLDVELGASTAAMRFTAADAAAWESLAGSLTALDAEADGRTLYFFYGDEWTDAVRTTPFTVRDADGRLLPVSLELAADGAVALALAEEDLADAAFPVEATTTLAATGKGAAEWGSVTSADSDLALYGGRNGLDARYFESSGEAGDAVVGDYCTAVEAGACTAEAEAASYWSFQSLPTTMNSLGRPVNTYEFTYPLSSATFAVDAAPGTDCTAPVLQPVASYGPDAAWNHRPETAGDPVSGRCDGGTAQYDVTGVMRAAWSDPAAVAPAAFGMTASDRTARFDGASARIDVRFDMVGVMVTSGCFNVPGLNGFLDTATPAYPDPYFDYWKPALLDPELSWTVSFRNTATDETLWTSPSRAVVPWGPGDDIPFDGPPLPDGPYRATYTFTASNTEFSEQESCSLVVDTAAPDVVGLTVPEGPHHVGDSVRIGVTVSDARFPSGDNRVYVRLLDAATRAVVDSATLTTTASTVLDGTVAGTGGDWILQVEDLAGNTSEQPLSVEAAYGDRDFDGDGAADVVARNGATGTTFLYPGTGTGGFGPVVSWGAAFTGLDLIETANGFTGDAYPDLLGRTTAGVLYVYPGDGSGSYDPAARIRTGGGWGAMSAIVSGSDYNGDGKTDIIARESATGNLWLYPGTGTGSHGARVLIGTGWNTMSLITAVGDLDHDGAADVLARKDADGCLYFYGGKPAGGVKNGVKIGCGWGVMNTLAAVGDFNGDGHVDWAARHSNGNLYLYRGNGAGSYSASVVIGTGWAGMDQIA</sequence>
<dbReference type="PANTHER" id="PTHR44103:SF1">
    <property type="entry name" value="PROPROTEIN CONVERTASE P"/>
    <property type="match status" value="1"/>
</dbReference>
<dbReference type="PROSITE" id="PS51318">
    <property type="entry name" value="TAT"/>
    <property type="match status" value="1"/>
</dbReference>
<keyword evidence="1 2" id="KW-0732">Signal</keyword>
<reference evidence="3 4" key="1">
    <citation type="submission" date="2018-03" db="EMBL/GenBank/DDBJ databases">
        <title>Genomic Encyclopedia of Type Strains, Phase III (KMG-III): the genomes of soil and plant-associated and newly described type strains.</title>
        <authorList>
            <person name="Whitman W."/>
        </authorList>
    </citation>
    <scope>NUCLEOTIDE SEQUENCE [LARGE SCALE GENOMIC DNA]</scope>
    <source>
        <strain evidence="3 4">CGMCC 4.7067</strain>
    </source>
</reference>
<dbReference type="Gene3D" id="2.130.10.130">
    <property type="entry name" value="Integrin alpha, N-terminal"/>
    <property type="match status" value="1"/>
</dbReference>
<dbReference type="InterPro" id="IPR028994">
    <property type="entry name" value="Integrin_alpha_N"/>
</dbReference>
<dbReference type="AlphaFoldDB" id="A0A2T0UMR9"/>
<dbReference type="OrthoDB" id="226690at2"/>
<organism evidence="3 4">
    <name type="scientific">Glycomyces artemisiae</name>
    <dbReference type="NCBI Taxonomy" id="1076443"/>
    <lineage>
        <taxon>Bacteria</taxon>
        <taxon>Bacillati</taxon>
        <taxon>Actinomycetota</taxon>
        <taxon>Actinomycetes</taxon>
        <taxon>Glycomycetales</taxon>
        <taxon>Glycomycetaceae</taxon>
        <taxon>Glycomyces</taxon>
    </lineage>
</organism>
<protein>
    <submittedName>
        <fullName evidence="3">VCBS repeat protein</fullName>
    </submittedName>
</protein>
<proteinExistence type="predicted"/>
<evidence type="ECO:0000313" key="3">
    <source>
        <dbReference type="EMBL" id="PRY59225.1"/>
    </source>
</evidence>
<dbReference type="SUPFAM" id="SSF69318">
    <property type="entry name" value="Integrin alpha N-terminal domain"/>
    <property type="match status" value="1"/>
</dbReference>
<feature type="signal peptide" evidence="2">
    <location>
        <begin position="1"/>
        <end position="38"/>
    </location>
</feature>
<dbReference type="InterPro" id="IPR013517">
    <property type="entry name" value="FG-GAP"/>
</dbReference>
<keyword evidence="4" id="KW-1185">Reference proteome</keyword>
<dbReference type="PANTHER" id="PTHR44103">
    <property type="entry name" value="PROPROTEIN CONVERTASE P"/>
    <property type="match status" value="1"/>
</dbReference>
<evidence type="ECO:0000256" key="1">
    <source>
        <dbReference type="ARBA" id="ARBA00022729"/>
    </source>
</evidence>
<accession>A0A2T0UMR9</accession>
<comment type="caution">
    <text evidence="3">The sequence shown here is derived from an EMBL/GenBank/DDBJ whole genome shotgun (WGS) entry which is preliminary data.</text>
</comment>